<organism evidence="12 13">
    <name type="scientific">Cloeon dipterum</name>
    <dbReference type="NCBI Taxonomy" id="197152"/>
    <lineage>
        <taxon>Eukaryota</taxon>
        <taxon>Metazoa</taxon>
        <taxon>Ecdysozoa</taxon>
        <taxon>Arthropoda</taxon>
        <taxon>Hexapoda</taxon>
        <taxon>Insecta</taxon>
        <taxon>Pterygota</taxon>
        <taxon>Palaeoptera</taxon>
        <taxon>Ephemeroptera</taxon>
        <taxon>Pisciforma</taxon>
        <taxon>Baetidae</taxon>
        <taxon>Cloeon</taxon>
    </lineage>
</organism>
<dbReference type="Pfam" id="PF05873">
    <property type="entry name" value="Mt_ATP-synt_D"/>
    <property type="match status" value="1"/>
</dbReference>
<keyword evidence="7 10" id="KW-0406">Ion transport</keyword>
<keyword evidence="5 10" id="KW-0375">Hydrogen ion transport</keyword>
<dbReference type="Proteomes" id="UP000494165">
    <property type="component" value="Unassembled WGS sequence"/>
</dbReference>
<comment type="caution">
    <text evidence="12">The sequence shown here is derived from an EMBL/GenBank/DDBJ whole genome shotgun (WGS) entry which is preliminary data.</text>
</comment>
<dbReference type="Gene3D" id="6.10.280.70">
    <property type="match status" value="1"/>
</dbReference>
<comment type="function">
    <text evidence="10">Mitochondrial membrane ATP synthase (F(1)F(0) ATP synthase or Complex V) produces ATP from ADP in the presence of a proton gradient across the membrane which is generated by electron transport complexes of the respiratory chain. F-type ATPases consist of two structural domains, F(1) - containing the extramembraneous catalytic core, and F(0) - containing the membrane proton channel, linked together by a central stalk and a peripheral stalk. During catalysis, ATP synthesis in the catalytic domain of F(1) is coupled via a rotary mechanism of the central stalk subunits to proton translocation.</text>
</comment>
<evidence type="ECO:0000313" key="12">
    <source>
        <dbReference type="EMBL" id="CAB3385750.1"/>
    </source>
</evidence>
<evidence type="ECO:0000313" key="13">
    <source>
        <dbReference type="Proteomes" id="UP000494165"/>
    </source>
</evidence>
<sequence>MASKRIAQSAVNWTSLAERVPAGQKAMLTAFKTKSDNYLRRVLANPESPPKIDWSFYKGRVAVAGMVDNFQKQYEALKIPYPADNYTSQVEAQAQKGMAAVQEFVKASNGRIAAAQAEVAKINAMLPYSEMTMEEFADAHPELSISSTNPTAWPHTPEDQKAAENVEHH</sequence>
<proteinExistence type="inferred from homology"/>
<keyword evidence="4" id="KW-0138">CF(0)</keyword>
<dbReference type="GO" id="GO:0015078">
    <property type="term" value="F:proton transmembrane transporter activity"/>
    <property type="evidence" value="ECO:0007669"/>
    <property type="project" value="InterPro"/>
</dbReference>
<dbReference type="PANTHER" id="PTHR12700">
    <property type="entry name" value="ATP SYNTHASE SUBUNIT D, MITOCHONDRIAL"/>
    <property type="match status" value="1"/>
</dbReference>
<dbReference type="OrthoDB" id="35799at2759"/>
<dbReference type="InterPro" id="IPR036228">
    <property type="entry name" value="ATP_synth_F0_dsu_sf_mt"/>
</dbReference>
<protein>
    <recommendedName>
        <fullName evidence="10">ATP synthase subunit d, mitochondrial</fullName>
    </recommendedName>
</protein>
<evidence type="ECO:0000256" key="9">
    <source>
        <dbReference type="ARBA" id="ARBA00023136"/>
    </source>
</evidence>
<comment type="subcellular location">
    <subcellularLocation>
        <location evidence="1 10">Mitochondrion inner membrane</location>
    </subcellularLocation>
</comment>
<name>A0A8S1DTA6_9INSE</name>
<keyword evidence="9 10" id="KW-0472">Membrane</keyword>
<accession>A0A8S1DTA6</accession>
<comment type="similarity">
    <text evidence="2 10">Belongs to the ATPase d subunit family.</text>
</comment>
<evidence type="ECO:0000256" key="8">
    <source>
        <dbReference type="ARBA" id="ARBA00023128"/>
    </source>
</evidence>
<evidence type="ECO:0000256" key="11">
    <source>
        <dbReference type="SAM" id="MobiDB-lite"/>
    </source>
</evidence>
<dbReference type="SUPFAM" id="SSF161065">
    <property type="entry name" value="ATP synthase D chain-like"/>
    <property type="match status" value="1"/>
</dbReference>
<dbReference type="PIRSF" id="PIRSF005514">
    <property type="entry name" value="ATPase_F0_D_mt"/>
    <property type="match status" value="1"/>
</dbReference>
<evidence type="ECO:0000256" key="1">
    <source>
        <dbReference type="ARBA" id="ARBA00004273"/>
    </source>
</evidence>
<dbReference type="GO" id="GO:0045259">
    <property type="term" value="C:proton-transporting ATP synthase complex"/>
    <property type="evidence" value="ECO:0007669"/>
    <property type="project" value="UniProtKB-KW"/>
</dbReference>
<reference evidence="12 13" key="1">
    <citation type="submission" date="2020-04" db="EMBL/GenBank/DDBJ databases">
        <authorList>
            <person name="Alioto T."/>
            <person name="Alioto T."/>
            <person name="Gomez Garrido J."/>
        </authorList>
    </citation>
    <scope>NUCLEOTIDE SEQUENCE [LARGE SCALE GENOMIC DNA]</scope>
</reference>
<evidence type="ECO:0000256" key="10">
    <source>
        <dbReference type="PIRNR" id="PIRNR005514"/>
    </source>
</evidence>
<keyword evidence="13" id="KW-1185">Reference proteome</keyword>
<evidence type="ECO:0000256" key="4">
    <source>
        <dbReference type="ARBA" id="ARBA00022547"/>
    </source>
</evidence>
<feature type="region of interest" description="Disordered" evidence="11">
    <location>
        <begin position="144"/>
        <end position="169"/>
    </location>
</feature>
<keyword evidence="6 10" id="KW-0999">Mitochondrion inner membrane</keyword>
<evidence type="ECO:0000256" key="5">
    <source>
        <dbReference type="ARBA" id="ARBA00022781"/>
    </source>
</evidence>
<keyword evidence="8 10" id="KW-0496">Mitochondrion</keyword>
<evidence type="ECO:0000256" key="6">
    <source>
        <dbReference type="ARBA" id="ARBA00022792"/>
    </source>
</evidence>
<evidence type="ECO:0000256" key="7">
    <source>
        <dbReference type="ARBA" id="ARBA00023065"/>
    </source>
</evidence>
<dbReference type="AlphaFoldDB" id="A0A8S1DTA6"/>
<evidence type="ECO:0000256" key="3">
    <source>
        <dbReference type="ARBA" id="ARBA00022448"/>
    </source>
</evidence>
<dbReference type="GO" id="GO:0005743">
    <property type="term" value="C:mitochondrial inner membrane"/>
    <property type="evidence" value="ECO:0007669"/>
    <property type="project" value="UniProtKB-SubCell"/>
</dbReference>
<dbReference type="EMBL" id="CADEPI010000431">
    <property type="protein sequence ID" value="CAB3385750.1"/>
    <property type="molecule type" value="Genomic_DNA"/>
</dbReference>
<dbReference type="GO" id="GO:0015986">
    <property type="term" value="P:proton motive force-driven ATP synthesis"/>
    <property type="evidence" value="ECO:0007669"/>
    <property type="project" value="UniProtKB-UniRule"/>
</dbReference>
<gene>
    <name evidence="12" type="ORF">CLODIP_2_CD13985</name>
</gene>
<feature type="compositionally biased region" description="Basic and acidic residues" evidence="11">
    <location>
        <begin position="156"/>
        <end position="169"/>
    </location>
</feature>
<dbReference type="InterPro" id="IPR008689">
    <property type="entry name" value="ATP_synth_F0_dsu_mt"/>
</dbReference>
<evidence type="ECO:0000256" key="2">
    <source>
        <dbReference type="ARBA" id="ARBA00006842"/>
    </source>
</evidence>
<keyword evidence="3 10" id="KW-0813">Transport</keyword>